<dbReference type="Pfam" id="PF02498">
    <property type="entry name" value="Bro-N"/>
    <property type="match status" value="1"/>
</dbReference>
<evidence type="ECO:0000259" key="2">
    <source>
        <dbReference type="PROSITE" id="PS51750"/>
    </source>
</evidence>
<sequence>MKQLQNFTNGIFNLDVKVEGEEVLFSAEQVAKSLGFTQTKNRKEYIRWETISKYLSQQVGKSDFISEPMVYKLAFKANNAVSEKFTDWLAVEVLPTIRKHGAYMTDSKLEEALLNPDTLINLATQLKEERQARLGLEKENSQLNLELAAATEKTTYLDLILESPDDILITQIAQDYGFSAVKFNRILNELRIQRKVNKQWVLYSRYMGKGYIGSRTQNYVDSKGQERTSITTTWKQKGRKFLYETLKKHGYLPLVEQDDLAS</sequence>
<evidence type="ECO:0000313" key="3">
    <source>
        <dbReference type="EMBL" id="KSU19469.1"/>
    </source>
</evidence>
<proteinExistence type="predicted"/>
<dbReference type="GO" id="GO:0003677">
    <property type="term" value="F:DNA binding"/>
    <property type="evidence" value="ECO:0007669"/>
    <property type="project" value="InterPro"/>
</dbReference>
<evidence type="ECO:0000256" key="1">
    <source>
        <dbReference type="SAM" id="Coils"/>
    </source>
</evidence>
<feature type="coiled-coil region" evidence="1">
    <location>
        <begin position="119"/>
        <end position="153"/>
    </location>
</feature>
<dbReference type="SMART" id="SM01040">
    <property type="entry name" value="Bro-N"/>
    <property type="match status" value="1"/>
</dbReference>
<name>A0A0V8E0V1_LACLL</name>
<dbReference type="InterPro" id="IPR003497">
    <property type="entry name" value="BRO_N_domain"/>
</dbReference>
<reference evidence="4" key="1">
    <citation type="submission" date="2015-10" db="EMBL/GenBank/DDBJ databases">
        <title>Draft Genome Sequences of 11 Lactococcus lactis subspecies cremoris strains.</title>
        <authorList>
            <person name="Wels M."/>
            <person name="Backus L."/>
            <person name="Boekhorst J."/>
            <person name="Dijkstra A."/>
            <person name="Beerthuizen M."/>
            <person name="Kelly W."/>
            <person name="Siezen R."/>
            <person name="Bachmann H."/>
            <person name="Van Hijum S."/>
        </authorList>
    </citation>
    <scope>NUCLEOTIDE SEQUENCE [LARGE SCALE GENOMIC DNA]</scope>
    <source>
        <strain evidence="4">LMG9449</strain>
    </source>
</reference>
<feature type="domain" description="Bro-N" evidence="2">
    <location>
        <begin position="1"/>
        <end position="101"/>
    </location>
</feature>
<organism evidence="3 4">
    <name type="scientific">Lactococcus lactis subsp. lactis</name>
    <name type="common">Streptococcus lactis</name>
    <dbReference type="NCBI Taxonomy" id="1360"/>
    <lineage>
        <taxon>Bacteria</taxon>
        <taxon>Bacillati</taxon>
        <taxon>Bacillota</taxon>
        <taxon>Bacilli</taxon>
        <taxon>Lactobacillales</taxon>
        <taxon>Streptococcaceae</taxon>
        <taxon>Lactococcus</taxon>
    </lineage>
</organism>
<keyword evidence="1" id="KW-0175">Coiled coil</keyword>
<dbReference type="RefSeq" id="WP_058224699.1">
    <property type="nucleotide sequence ID" value="NZ_LKLS01000087.1"/>
</dbReference>
<dbReference type="EMBL" id="LKLS01000087">
    <property type="protein sequence ID" value="KSU19469.1"/>
    <property type="molecule type" value="Genomic_DNA"/>
</dbReference>
<dbReference type="PATRIC" id="fig|1360.109.peg.2000"/>
<dbReference type="AlphaFoldDB" id="A0A0V8E0V1"/>
<dbReference type="PROSITE" id="PS51750">
    <property type="entry name" value="BRO_N"/>
    <property type="match status" value="1"/>
</dbReference>
<dbReference type="InterPro" id="IPR005039">
    <property type="entry name" value="Ant_C"/>
</dbReference>
<protein>
    <submittedName>
        <fullName evidence="3">Phage antirepressor protein</fullName>
    </submittedName>
</protein>
<evidence type="ECO:0000313" key="4">
    <source>
        <dbReference type="Proteomes" id="UP000053612"/>
    </source>
</evidence>
<comment type="caution">
    <text evidence="3">The sequence shown here is derived from an EMBL/GenBank/DDBJ whole genome shotgun (WGS) entry which is preliminary data.</text>
</comment>
<accession>A0A0V8E0V1</accession>
<dbReference type="Pfam" id="PF03374">
    <property type="entry name" value="ANT"/>
    <property type="match status" value="1"/>
</dbReference>
<dbReference type="Proteomes" id="UP000053612">
    <property type="component" value="Unassembled WGS sequence"/>
</dbReference>
<gene>
    <name evidence="3" type="ORF">LMG9449_0700</name>
</gene>